<feature type="region of interest" description="Disordered" evidence="1">
    <location>
        <begin position="23"/>
        <end position="44"/>
    </location>
</feature>
<evidence type="ECO:0000313" key="3">
    <source>
        <dbReference type="Proteomes" id="UP001221757"/>
    </source>
</evidence>
<comment type="caution">
    <text evidence="2">The sequence shown here is derived from an EMBL/GenBank/DDBJ whole genome shotgun (WGS) entry which is preliminary data.</text>
</comment>
<sequence length="174" mass="19152">MNGNNPRPPVKLVRKWTKQTAPLPISSLPTLPSAGHSNTPVTLSLPPVSTQVPLRAPKKTQYQKIDDFICTNGFPTLGDFLMALFQHRVRGEKDHRTRRHRQASDALGGTPAIPRCHGGCRRVEGNDNREAVVAERGSPIIGGAVNYRLGLIMQGHLVYYVIAIFVPQYGRPEG</sequence>
<gene>
    <name evidence="2" type="ORF">B0H17DRAFT_1130231</name>
</gene>
<proteinExistence type="predicted"/>
<evidence type="ECO:0000256" key="1">
    <source>
        <dbReference type="SAM" id="MobiDB-lite"/>
    </source>
</evidence>
<accession>A0AAD7DQV7</accession>
<evidence type="ECO:0000313" key="2">
    <source>
        <dbReference type="EMBL" id="KAJ7697621.1"/>
    </source>
</evidence>
<dbReference type="AlphaFoldDB" id="A0AAD7DQV7"/>
<dbReference type="EMBL" id="JARKIE010000029">
    <property type="protein sequence ID" value="KAJ7697621.1"/>
    <property type="molecule type" value="Genomic_DNA"/>
</dbReference>
<protein>
    <submittedName>
        <fullName evidence="2">Uncharacterized protein</fullName>
    </submittedName>
</protein>
<feature type="compositionally biased region" description="Low complexity" evidence="1">
    <location>
        <begin position="23"/>
        <end position="33"/>
    </location>
</feature>
<reference evidence="2" key="1">
    <citation type="submission" date="2023-03" db="EMBL/GenBank/DDBJ databases">
        <title>Massive genome expansion in bonnet fungi (Mycena s.s.) driven by repeated elements and novel gene families across ecological guilds.</title>
        <authorList>
            <consortium name="Lawrence Berkeley National Laboratory"/>
            <person name="Harder C.B."/>
            <person name="Miyauchi S."/>
            <person name="Viragh M."/>
            <person name="Kuo A."/>
            <person name="Thoen E."/>
            <person name="Andreopoulos B."/>
            <person name="Lu D."/>
            <person name="Skrede I."/>
            <person name="Drula E."/>
            <person name="Henrissat B."/>
            <person name="Morin E."/>
            <person name="Kohler A."/>
            <person name="Barry K."/>
            <person name="LaButti K."/>
            <person name="Morin E."/>
            <person name="Salamov A."/>
            <person name="Lipzen A."/>
            <person name="Mereny Z."/>
            <person name="Hegedus B."/>
            <person name="Baldrian P."/>
            <person name="Stursova M."/>
            <person name="Weitz H."/>
            <person name="Taylor A."/>
            <person name="Grigoriev I.V."/>
            <person name="Nagy L.G."/>
            <person name="Martin F."/>
            <person name="Kauserud H."/>
        </authorList>
    </citation>
    <scope>NUCLEOTIDE SEQUENCE</scope>
    <source>
        <strain evidence="2">CBHHK067</strain>
    </source>
</reference>
<feature type="compositionally biased region" description="Polar residues" evidence="1">
    <location>
        <begin position="35"/>
        <end position="44"/>
    </location>
</feature>
<keyword evidence="3" id="KW-1185">Reference proteome</keyword>
<name>A0AAD7DQV7_MYCRO</name>
<organism evidence="2 3">
    <name type="scientific">Mycena rosella</name>
    <name type="common">Pink bonnet</name>
    <name type="synonym">Agaricus rosellus</name>
    <dbReference type="NCBI Taxonomy" id="1033263"/>
    <lineage>
        <taxon>Eukaryota</taxon>
        <taxon>Fungi</taxon>
        <taxon>Dikarya</taxon>
        <taxon>Basidiomycota</taxon>
        <taxon>Agaricomycotina</taxon>
        <taxon>Agaricomycetes</taxon>
        <taxon>Agaricomycetidae</taxon>
        <taxon>Agaricales</taxon>
        <taxon>Marasmiineae</taxon>
        <taxon>Mycenaceae</taxon>
        <taxon>Mycena</taxon>
    </lineage>
</organism>
<dbReference type="Proteomes" id="UP001221757">
    <property type="component" value="Unassembled WGS sequence"/>
</dbReference>